<evidence type="ECO:0000313" key="2">
    <source>
        <dbReference type="EMBL" id="GMA31176.1"/>
    </source>
</evidence>
<name>A0AA37UVD3_9MICO</name>
<dbReference type="Proteomes" id="UP001157161">
    <property type="component" value="Unassembled WGS sequence"/>
</dbReference>
<reference evidence="2" key="1">
    <citation type="journal article" date="2014" name="Int. J. Syst. Evol. Microbiol.">
        <title>Complete genome sequence of Corynebacterium casei LMG S-19264T (=DSM 44701T), isolated from a smear-ripened cheese.</title>
        <authorList>
            <consortium name="US DOE Joint Genome Institute (JGI-PGF)"/>
            <person name="Walter F."/>
            <person name="Albersmeier A."/>
            <person name="Kalinowski J."/>
            <person name="Ruckert C."/>
        </authorList>
    </citation>
    <scope>NUCLEOTIDE SEQUENCE</scope>
    <source>
        <strain evidence="2">NBRC 112290</strain>
    </source>
</reference>
<dbReference type="AlphaFoldDB" id="A0AA37UVD3"/>
<dbReference type="EMBL" id="BSUM01000001">
    <property type="protein sequence ID" value="GMA31176.1"/>
    <property type="molecule type" value="Genomic_DNA"/>
</dbReference>
<comment type="caution">
    <text evidence="2">The sequence shown here is derived from an EMBL/GenBank/DDBJ whole genome shotgun (WGS) entry which is preliminary data.</text>
</comment>
<sequence>MVAGLSPALPSADPLGAMAQRRITDALECSDPVDRLTQLAQGYHPGDTDLAWARATLWRGLIAAALDEPPYTPVTGVTLRGNTRHPSLVLLGAWLRESLGVPVAMEHDDAPAITGAVLHRENGDVLMERPVDSTILRISEPSGVSHRVSPRCARCRTASSRTCDASTPTTSTARS</sequence>
<protein>
    <recommendedName>
        <fullName evidence="1">Glucose-6-phosphate dehydrogenase assembly protein OpcA C-terminal domain-containing protein</fullName>
    </recommendedName>
</protein>
<dbReference type="InterPro" id="IPR004555">
    <property type="entry name" value="G6PDH_assembly_OpcA"/>
</dbReference>
<evidence type="ECO:0000313" key="3">
    <source>
        <dbReference type="Proteomes" id="UP001157161"/>
    </source>
</evidence>
<reference evidence="2" key="2">
    <citation type="submission" date="2023-02" db="EMBL/GenBank/DDBJ databases">
        <authorList>
            <person name="Sun Q."/>
            <person name="Mori K."/>
        </authorList>
    </citation>
    <scope>NUCLEOTIDE SEQUENCE</scope>
    <source>
        <strain evidence="2">NBRC 112290</strain>
    </source>
</reference>
<keyword evidence="3" id="KW-1185">Reference proteome</keyword>
<accession>A0AA37UVD3</accession>
<dbReference type="PANTHER" id="PTHR38658">
    <property type="entry name" value="OXPP CYCLE PROTEIN OPCA-RELATED"/>
    <property type="match status" value="1"/>
</dbReference>
<dbReference type="Pfam" id="PF20171">
    <property type="entry name" value="OpcA_G6PD_C"/>
    <property type="match status" value="1"/>
</dbReference>
<dbReference type="InterPro" id="IPR046802">
    <property type="entry name" value="OpcA_G6PD_C"/>
</dbReference>
<gene>
    <name evidence="2" type="ORF">GCM10025875_11680</name>
</gene>
<proteinExistence type="predicted"/>
<organism evidence="2 3">
    <name type="scientific">Litorihabitans aurantiacus</name>
    <dbReference type="NCBI Taxonomy" id="1930061"/>
    <lineage>
        <taxon>Bacteria</taxon>
        <taxon>Bacillati</taxon>
        <taxon>Actinomycetota</taxon>
        <taxon>Actinomycetes</taxon>
        <taxon>Micrococcales</taxon>
        <taxon>Beutenbergiaceae</taxon>
        <taxon>Litorihabitans</taxon>
    </lineage>
</organism>
<evidence type="ECO:0000259" key="1">
    <source>
        <dbReference type="Pfam" id="PF20171"/>
    </source>
</evidence>
<feature type="domain" description="Glucose-6-phosphate dehydrogenase assembly protein OpcA C-terminal" evidence="1">
    <location>
        <begin position="45"/>
        <end position="148"/>
    </location>
</feature>
<dbReference type="PANTHER" id="PTHR38658:SF1">
    <property type="entry name" value="OXPP CYCLE PROTEIN OPCA-RELATED"/>
    <property type="match status" value="1"/>
</dbReference>